<dbReference type="EMBL" id="SWFM01000002">
    <property type="protein sequence ID" value="TKD71046.1"/>
    <property type="molecule type" value="Genomic_DNA"/>
</dbReference>
<dbReference type="AlphaFoldDB" id="A0A4U1MKF0"/>
<feature type="transmembrane region" description="Helical" evidence="1">
    <location>
        <begin position="90"/>
        <end position="109"/>
    </location>
</feature>
<dbReference type="Proteomes" id="UP000310541">
    <property type="component" value="Unassembled WGS sequence"/>
</dbReference>
<dbReference type="OrthoDB" id="2721969at2"/>
<name>A0A4U1MKF0_9BACL</name>
<protein>
    <submittedName>
        <fullName evidence="2">Uncharacterized protein</fullName>
    </submittedName>
</protein>
<evidence type="ECO:0000313" key="3">
    <source>
        <dbReference type="Proteomes" id="UP000310541"/>
    </source>
</evidence>
<keyword evidence="1" id="KW-1133">Transmembrane helix</keyword>
<gene>
    <name evidence="2" type="ORF">FBF83_10645</name>
</gene>
<organism evidence="2 3">
    <name type="scientific">Guptibacillus hwajinpoensis</name>
    <dbReference type="NCBI Taxonomy" id="208199"/>
    <lineage>
        <taxon>Bacteria</taxon>
        <taxon>Bacillati</taxon>
        <taxon>Bacillota</taxon>
        <taxon>Bacilli</taxon>
        <taxon>Bacillales</taxon>
        <taxon>Guptibacillaceae</taxon>
        <taxon>Guptibacillus</taxon>
    </lineage>
</organism>
<dbReference type="RefSeq" id="WP_136947116.1">
    <property type="nucleotide sequence ID" value="NZ_SWFM01000002.1"/>
</dbReference>
<feature type="transmembrane region" description="Helical" evidence="1">
    <location>
        <begin position="62"/>
        <end position="83"/>
    </location>
</feature>
<evidence type="ECO:0000313" key="2">
    <source>
        <dbReference type="EMBL" id="TKD71046.1"/>
    </source>
</evidence>
<keyword evidence="1" id="KW-0472">Membrane</keyword>
<sequence>MELYVFLSLLLNLLLGLLVFKRMFQSRKLFSDRFGMIVTTNFSGVFNFSIGLHLYLVMPDHFAIISLAIVIGIGSGVIIGAIVKFHSVLAGFFHGTVGTLMGTMLGVIIINPSLCRLPAVNEAMLNQTIVVLCSFITILTISTLGLIYYSFRV</sequence>
<feature type="transmembrane region" description="Helical" evidence="1">
    <location>
        <begin position="6"/>
        <end position="24"/>
    </location>
</feature>
<keyword evidence="1" id="KW-0812">Transmembrane</keyword>
<feature type="transmembrane region" description="Helical" evidence="1">
    <location>
        <begin position="36"/>
        <end position="56"/>
    </location>
</feature>
<accession>A0A4U1MKF0</accession>
<comment type="caution">
    <text evidence="2">The sequence shown here is derived from an EMBL/GenBank/DDBJ whole genome shotgun (WGS) entry which is preliminary data.</text>
</comment>
<proteinExistence type="predicted"/>
<feature type="transmembrane region" description="Helical" evidence="1">
    <location>
        <begin position="129"/>
        <end position="151"/>
    </location>
</feature>
<reference evidence="2 3" key="1">
    <citation type="submission" date="2019-04" db="EMBL/GenBank/DDBJ databases">
        <title>Genome sequence of Bacillus hwajinpoensis strain Y2.</title>
        <authorList>
            <person name="Fair J.L."/>
            <person name="Maclea K.S."/>
        </authorList>
    </citation>
    <scope>NUCLEOTIDE SEQUENCE [LARGE SCALE GENOMIC DNA]</scope>
    <source>
        <strain evidence="2 3">Y2</strain>
    </source>
</reference>
<evidence type="ECO:0000256" key="1">
    <source>
        <dbReference type="SAM" id="Phobius"/>
    </source>
</evidence>